<dbReference type="PATRIC" id="fig|1341679.3.peg.1252"/>
<evidence type="ECO:0000313" key="2">
    <source>
        <dbReference type="EMBL" id="ESK48620.1"/>
    </source>
</evidence>
<dbReference type="AlphaFoldDB" id="V2UJ16"/>
<accession>V2UJ16</accession>
<dbReference type="Proteomes" id="UP000018415">
    <property type="component" value="Unassembled WGS sequence"/>
</dbReference>
<feature type="transmembrane region" description="Helical" evidence="1">
    <location>
        <begin position="6"/>
        <end position="28"/>
    </location>
</feature>
<proteinExistence type="predicted"/>
<dbReference type="eggNOG" id="ENOG5031S1T">
    <property type="taxonomic scope" value="Bacteria"/>
</dbReference>
<gene>
    <name evidence="2" type="ORF">P253_01266</name>
</gene>
<protein>
    <recommendedName>
        <fullName evidence="4">Signal pepetide</fullName>
    </recommendedName>
</protein>
<organism evidence="2 3">
    <name type="scientific">Acinetobacter indicus CIP 110367</name>
    <dbReference type="NCBI Taxonomy" id="1341679"/>
    <lineage>
        <taxon>Bacteria</taxon>
        <taxon>Pseudomonadati</taxon>
        <taxon>Pseudomonadota</taxon>
        <taxon>Gammaproteobacteria</taxon>
        <taxon>Moraxellales</taxon>
        <taxon>Moraxellaceae</taxon>
        <taxon>Acinetobacter</taxon>
    </lineage>
</organism>
<evidence type="ECO:0000256" key="1">
    <source>
        <dbReference type="SAM" id="Phobius"/>
    </source>
</evidence>
<evidence type="ECO:0000313" key="3">
    <source>
        <dbReference type="Proteomes" id="UP000018415"/>
    </source>
</evidence>
<keyword evidence="3" id="KW-1185">Reference proteome</keyword>
<dbReference type="HOGENOM" id="CLU_217792_0_0_6"/>
<dbReference type="EMBL" id="AYET01000002">
    <property type="protein sequence ID" value="ESK48620.1"/>
    <property type="molecule type" value="Genomic_DNA"/>
</dbReference>
<keyword evidence="1" id="KW-0812">Transmembrane</keyword>
<keyword evidence="1" id="KW-1133">Transmembrane helix</keyword>
<keyword evidence="1" id="KW-0472">Membrane</keyword>
<sequence length="44" mass="5144">MINSLFNFKVLLTLAITALFGLSIFLWMQTPQLFEYFNQAFCAH</sequence>
<evidence type="ECO:0008006" key="4">
    <source>
        <dbReference type="Google" id="ProtNLM"/>
    </source>
</evidence>
<reference evidence="2 3" key="1">
    <citation type="submission" date="2013-10" db="EMBL/GenBank/DDBJ databases">
        <title>The Genome Sequence of Acinetobacter indicus CIP 110367.</title>
        <authorList>
            <consortium name="The Broad Institute Genomics Platform"/>
            <consortium name="The Broad Institute Genome Sequencing Center for Infectious Disease"/>
            <person name="Cerqueira G."/>
            <person name="Feldgarden M."/>
            <person name="Courvalin P."/>
            <person name="Grillot-Courvalin C."/>
            <person name="Clermont D."/>
            <person name="Rocha E."/>
            <person name="Yoon E.-J."/>
            <person name="Nemec A."/>
            <person name="Young S.K."/>
            <person name="Zeng Q."/>
            <person name="Gargeya S."/>
            <person name="Fitzgerald M."/>
            <person name="Abouelleil A."/>
            <person name="Alvarado L."/>
            <person name="Berlin A.M."/>
            <person name="Chapman S.B."/>
            <person name="Gainer-Dewar J."/>
            <person name="Goldberg J."/>
            <person name="Gnerre S."/>
            <person name="Griggs A."/>
            <person name="Gujja S."/>
            <person name="Hansen M."/>
            <person name="Howarth C."/>
            <person name="Imamovic A."/>
            <person name="Ireland A."/>
            <person name="Larimer J."/>
            <person name="McCowan C."/>
            <person name="Murphy C."/>
            <person name="Pearson M."/>
            <person name="Poon T.W."/>
            <person name="Priest M."/>
            <person name="Roberts A."/>
            <person name="Saif S."/>
            <person name="Shea T."/>
            <person name="Sykes S."/>
            <person name="Wortman J."/>
            <person name="Nusbaum C."/>
            <person name="Birren B."/>
        </authorList>
    </citation>
    <scope>NUCLEOTIDE SEQUENCE [LARGE SCALE GENOMIC DNA]</scope>
    <source>
        <strain evidence="2 3">CIP 110367</strain>
    </source>
</reference>
<comment type="caution">
    <text evidence="2">The sequence shown here is derived from an EMBL/GenBank/DDBJ whole genome shotgun (WGS) entry which is preliminary data.</text>
</comment>
<name>V2UJ16_9GAMM</name>